<dbReference type="GO" id="GO:0006952">
    <property type="term" value="P:defense response"/>
    <property type="evidence" value="ECO:0007669"/>
    <property type="project" value="TreeGrafter"/>
</dbReference>
<keyword evidence="5" id="KW-0249">Electron transport</keyword>
<dbReference type="InterPro" id="IPR000778">
    <property type="entry name" value="Cyt_b245_heavy_chain"/>
</dbReference>
<dbReference type="SFLD" id="SFLDG01168">
    <property type="entry name" value="Ferric_reductase_subgroup_(FRE"/>
    <property type="match status" value="1"/>
</dbReference>
<protein>
    <recommendedName>
        <fullName evidence="12">FAD-binding FR-type domain-containing protein</fullName>
    </recommendedName>
</protein>
<dbReference type="SFLD" id="SFLDS00052">
    <property type="entry name" value="Ferric_Reductase_Domain"/>
    <property type="match status" value="1"/>
</dbReference>
<evidence type="ECO:0000256" key="4">
    <source>
        <dbReference type="ARBA" id="ARBA00022723"/>
    </source>
</evidence>
<organism evidence="13 14">
    <name type="scientific">Candolleomyces aberdarensis</name>
    <dbReference type="NCBI Taxonomy" id="2316362"/>
    <lineage>
        <taxon>Eukaryota</taxon>
        <taxon>Fungi</taxon>
        <taxon>Dikarya</taxon>
        <taxon>Basidiomycota</taxon>
        <taxon>Agaricomycotina</taxon>
        <taxon>Agaricomycetes</taxon>
        <taxon>Agaricomycetidae</taxon>
        <taxon>Agaricales</taxon>
        <taxon>Agaricineae</taxon>
        <taxon>Psathyrellaceae</taxon>
        <taxon>Candolleomyces</taxon>
    </lineage>
</organism>
<keyword evidence="9" id="KW-0813">Transport</keyword>
<evidence type="ECO:0000256" key="8">
    <source>
        <dbReference type="ARBA" id="ARBA00023004"/>
    </source>
</evidence>
<dbReference type="PANTHER" id="PTHR11972:SF153">
    <property type="entry name" value="SUPEROXIDE-GENERATING NADPH OXIDASE HEAVY CHAIN SUBUNIT A"/>
    <property type="match status" value="1"/>
</dbReference>
<feature type="transmembrane region" description="Helical" evidence="11">
    <location>
        <begin position="91"/>
        <end position="111"/>
    </location>
</feature>
<dbReference type="GO" id="GO:0006811">
    <property type="term" value="P:monoatomic ion transport"/>
    <property type="evidence" value="ECO:0007669"/>
    <property type="project" value="UniProtKB-KW"/>
</dbReference>
<feature type="transmembrane region" description="Helical" evidence="11">
    <location>
        <begin position="215"/>
        <end position="242"/>
    </location>
</feature>
<evidence type="ECO:0000256" key="6">
    <source>
        <dbReference type="ARBA" id="ARBA00022989"/>
    </source>
</evidence>
<dbReference type="GO" id="GO:0043020">
    <property type="term" value="C:NADPH oxidase complex"/>
    <property type="evidence" value="ECO:0007669"/>
    <property type="project" value="TreeGrafter"/>
</dbReference>
<keyword evidence="10 11" id="KW-0472">Membrane</keyword>
<comment type="subcellular location">
    <subcellularLocation>
        <location evidence="1">Membrane</location>
        <topology evidence="1">Multi-pass membrane protein</topology>
    </subcellularLocation>
</comment>
<dbReference type="STRING" id="2316362.A0A4Q2DIE7"/>
<dbReference type="Gene3D" id="2.40.30.10">
    <property type="entry name" value="Translation factors"/>
    <property type="match status" value="1"/>
</dbReference>
<dbReference type="PRINTS" id="PR00466">
    <property type="entry name" value="GP91PHOX"/>
</dbReference>
<keyword evidence="4" id="KW-0479">Metal-binding</keyword>
<keyword evidence="14" id="KW-1185">Reference proteome</keyword>
<dbReference type="Proteomes" id="UP000290288">
    <property type="component" value="Unassembled WGS sequence"/>
</dbReference>
<dbReference type="FunFam" id="3.40.50.80:FF:000004">
    <property type="entry name" value="NADPH oxidase isoform 2"/>
    <property type="match status" value="1"/>
</dbReference>
<dbReference type="InterPro" id="IPR013130">
    <property type="entry name" value="Fe3_Rdtase_TM_dom"/>
</dbReference>
<evidence type="ECO:0000256" key="3">
    <source>
        <dbReference type="ARBA" id="ARBA00022692"/>
    </source>
</evidence>
<dbReference type="OrthoDB" id="167398at2759"/>
<proteinExistence type="predicted"/>
<dbReference type="AlphaFoldDB" id="A0A4Q2DIE7"/>
<dbReference type="SFLD" id="SFLDG01169">
    <property type="entry name" value="NADPH_oxidase_subgroup_(NOX)"/>
    <property type="match status" value="1"/>
</dbReference>
<keyword evidence="9" id="KW-0406">Ion transport</keyword>
<dbReference type="InterPro" id="IPR017927">
    <property type="entry name" value="FAD-bd_FR_type"/>
</dbReference>
<dbReference type="SUPFAM" id="SSF52343">
    <property type="entry name" value="Ferredoxin reductase-like, C-terminal NADP-linked domain"/>
    <property type="match status" value="1"/>
</dbReference>
<evidence type="ECO:0000256" key="11">
    <source>
        <dbReference type="SAM" id="Phobius"/>
    </source>
</evidence>
<keyword evidence="8" id="KW-0408">Iron</keyword>
<name>A0A4Q2DIE7_9AGAR</name>
<evidence type="ECO:0000256" key="2">
    <source>
        <dbReference type="ARBA" id="ARBA00022617"/>
    </source>
</evidence>
<dbReference type="Pfam" id="PF08030">
    <property type="entry name" value="NAD_binding_6"/>
    <property type="match status" value="1"/>
</dbReference>
<feature type="transmembrane region" description="Helical" evidence="11">
    <location>
        <begin position="294"/>
        <end position="310"/>
    </location>
</feature>
<dbReference type="Gene3D" id="3.40.50.80">
    <property type="entry name" value="Nucleotide-binding domain of ferredoxin-NADP reductase (FNR) module"/>
    <property type="match status" value="1"/>
</dbReference>
<gene>
    <name evidence="13" type="ORF">EST38_g6190</name>
</gene>
<dbReference type="Pfam" id="PF01794">
    <property type="entry name" value="Ferric_reduct"/>
    <property type="match status" value="1"/>
</dbReference>
<accession>A0A4Q2DIE7</accession>
<evidence type="ECO:0000256" key="5">
    <source>
        <dbReference type="ARBA" id="ARBA00022982"/>
    </source>
</evidence>
<keyword evidence="2" id="KW-0349">Heme</keyword>
<dbReference type="PROSITE" id="PS51384">
    <property type="entry name" value="FAD_FR"/>
    <property type="match status" value="1"/>
</dbReference>
<dbReference type="InterPro" id="IPR039261">
    <property type="entry name" value="FNR_nucleotide-bd"/>
</dbReference>
<keyword evidence="3 11" id="KW-0812">Transmembrane</keyword>
<dbReference type="InterPro" id="IPR050369">
    <property type="entry name" value="RBOH/FRE"/>
</dbReference>
<dbReference type="InterPro" id="IPR013121">
    <property type="entry name" value="Fe_red_NAD-bd_6"/>
</dbReference>
<keyword evidence="6 11" id="KW-1133">Transmembrane helix</keyword>
<evidence type="ECO:0000313" key="13">
    <source>
        <dbReference type="EMBL" id="RXW19663.1"/>
    </source>
</evidence>
<keyword evidence="7" id="KW-0560">Oxidoreductase</keyword>
<dbReference type="SUPFAM" id="SSF63380">
    <property type="entry name" value="Riboflavin synthase domain-like"/>
    <property type="match status" value="1"/>
</dbReference>
<evidence type="ECO:0000256" key="7">
    <source>
        <dbReference type="ARBA" id="ARBA00023002"/>
    </source>
</evidence>
<evidence type="ECO:0000259" key="12">
    <source>
        <dbReference type="PROSITE" id="PS51384"/>
    </source>
</evidence>
<reference evidence="13 14" key="1">
    <citation type="submission" date="2019-01" db="EMBL/GenBank/DDBJ databases">
        <title>Draft genome sequence of Psathyrella aberdarensis IHI B618.</title>
        <authorList>
            <person name="Buettner E."/>
            <person name="Kellner H."/>
        </authorList>
    </citation>
    <scope>NUCLEOTIDE SEQUENCE [LARGE SCALE GENOMIC DNA]</scope>
    <source>
        <strain evidence="13 14">IHI B618</strain>
    </source>
</reference>
<feature type="transmembrane region" description="Helical" evidence="11">
    <location>
        <begin position="177"/>
        <end position="195"/>
    </location>
</feature>
<dbReference type="GO" id="GO:0046872">
    <property type="term" value="F:metal ion binding"/>
    <property type="evidence" value="ECO:0007669"/>
    <property type="project" value="UniProtKB-KW"/>
</dbReference>
<feature type="domain" description="FAD-binding FR-type" evidence="12">
    <location>
        <begin position="314"/>
        <end position="436"/>
    </location>
</feature>
<comment type="caution">
    <text evidence="13">The sequence shown here is derived from an EMBL/GenBank/DDBJ whole genome shotgun (WGS) entry which is preliminary data.</text>
</comment>
<dbReference type="InterPro" id="IPR013112">
    <property type="entry name" value="FAD-bd_8"/>
</dbReference>
<dbReference type="Pfam" id="PF08022">
    <property type="entry name" value="FAD_binding_8"/>
    <property type="match status" value="1"/>
</dbReference>
<dbReference type="PANTHER" id="PTHR11972">
    <property type="entry name" value="NADPH OXIDASE"/>
    <property type="match status" value="1"/>
</dbReference>
<evidence type="ECO:0000256" key="10">
    <source>
        <dbReference type="ARBA" id="ARBA00023136"/>
    </source>
</evidence>
<evidence type="ECO:0000313" key="14">
    <source>
        <dbReference type="Proteomes" id="UP000290288"/>
    </source>
</evidence>
<dbReference type="EMBL" id="SDEE01000189">
    <property type="protein sequence ID" value="RXW19663.1"/>
    <property type="molecule type" value="Genomic_DNA"/>
</dbReference>
<dbReference type="CDD" id="cd06186">
    <property type="entry name" value="NOX_Duox_like_FAD_NADP"/>
    <property type="match status" value="1"/>
</dbReference>
<dbReference type="InterPro" id="IPR017938">
    <property type="entry name" value="Riboflavin_synthase-like_b-brl"/>
</dbReference>
<feature type="transmembrane region" description="Helical" evidence="11">
    <location>
        <begin position="123"/>
        <end position="149"/>
    </location>
</feature>
<dbReference type="GO" id="GO:0042554">
    <property type="term" value="P:superoxide anion generation"/>
    <property type="evidence" value="ECO:0007669"/>
    <property type="project" value="TreeGrafter"/>
</dbReference>
<feature type="transmembrane region" description="Helical" evidence="11">
    <location>
        <begin position="254"/>
        <end position="274"/>
    </location>
</feature>
<evidence type="ECO:0000256" key="9">
    <source>
        <dbReference type="ARBA" id="ARBA00023065"/>
    </source>
</evidence>
<evidence type="ECO:0000256" key="1">
    <source>
        <dbReference type="ARBA" id="ARBA00004141"/>
    </source>
</evidence>
<sequence>MANTYRSSGLDFSDGKLVGPIATIAQHPDLADNKTLTSQPSHLQRNKTERRRLQGLQRTLTNTSATRVAPEERGWRQKLDVWMINEGGKQLFFGTWIFLHLLVAVFGFMHYQLKDNAEGARGVFGITFPIARTAALVLHVDVIFILLPVCRNFVSMLRRTALNDVIPFDKNITLHKATGWSIVVGSAVHTLAHMVNFTKFAIASFETTGDRIKGFFAANFLTGPGATGWIMWVALGIMVWFAMEKRRRSHFERFWYSHHLFIVFFINWQLHGMFCMIKPDRPPYCSFNTIGVFWRYWLVGGIIWIGERILREIRSRHRTHIHKVIQHPSNVMELQIKKEKTTTRAGEYIFLSCPEISYFQWHPFTLTSAPEEDFISVHIRVCGDFTGALAKALGCDFEKKDKNAPAGGKVIEATGNLQKPLPRVMVDGPFGSASEDFLKYETVMLVGAGIGVTPFASILKHIWYRMNNLTNATKPTRLSKVYFTWVIKDFGAAEWFHSLLHAIEEEDTQNRIEINIYLTAKLKEDEVNNIIVQDVGAEKDAITSLRAPTHFGRPNWNRVFSTLVDKHPDTDIGVFFCGPSVLSKELHRMSNKYSQPKGTRFFYGKENF</sequence>
<dbReference type="GO" id="GO:0016175">
    <property type="term" value="F:superoxide-generating NAD(P)H oxidase activity"/>
    <property type="evidence" value="ECO:0007669"/>
    <property type="project" value="TreeGrafter"/>
</dbReference>